<evidence type="ECO:0000256" key="1">
    <source>
        <dbReference type="SAM" id="SignalP"/>
    </source>
</evidence>
<dbReference type="SMART" id="SM00855">
    <property type="entry name" value="PGAM"/>
    <property type="match status" value="1"/>
</dbReference>
<keyword evidence="1" id="KW-0732">Signal</keyword>
<dbReference type="PROSITE" id="PS51257">
    <property type="entry name" value="PROKAR_LIPOPROTEIN"/>
    <property type="match status" value="1"/>
</dbReference>
<protein>
    <recommendedName>
        <fullName evidence="4">Histidine phosphatase family protein</fullName>
    </recommendedName>
</protein>
<reference evidence="2 3" key="1">
    <citation type="submission" date="2018-08" db="EMBL/GenBank/DDBJ databases">
        <title>Lysobacter sp. zong2l5, whole genome shotgun sequence.</title>
        <authorList>
            <person name="Zhang X."/>
            <person name="Feng G."/>
            <person name="Zhu H."/>
        </authorList>
    </citation>
    <scope>NUCLEOTIDE SEQUENCE [LARGE SCALE GENOMIC DNA]</scope>
    <source>
        <strain evidence="3">zong2l5</strain>
    </source>
</reference>
<dbReference type="InterPro" id="IPR029033">
    <property type="entry name" value="His_PPase_superfam"/>
</dbReference>
<name>A0A371K1Y4_9GAMM</name>
<accession>A0A371K1Y4</accession>
<dbReference type="Pfam" id="PF00300">
    <property type="entry name" value="His_Phos_1"/>
    <property type="match status" value="1"/>
</dbReference>
<evidence type="ECO:0008006" key="4">
    <source>
        <dbReference type="Google" id="ProtNLM"/>
    </source>
</evidence>
<feature type="chain" id="PRO_5016745948" description="Histidine phosphatase family protein" evidence="1">
    <location>
        <begin position="19"/>
        <end position="167"/>
    </location>
</feature>
<dbReference type="AlphaFoldDB" id="A0A371K1Y4"/>
<dbReference type="Proteomes" id="UP000264492">
    <property type="component" value="Unassembled WGS sequence"/>
</dbReference>
<evidence type="ECO:0000313" key="3">
    <source>
        <dbReference type="Proteomes" id="UP000264492"/>
    </source>
</evidence>
<feature type="signal peptide" evidence="1">
    <location>
        <begin position="1"/>
        <end position="18"/>
    </location>
</feature>
<evidence type="ECO:0000313" key="2">
    <source>
        <dbReference type="EMBL" id="RDZ27847.1"/>
    </source>
</evidence>
<organism evidence="2 3">
    <name type="scientific">Lysobacter silvisoli</name>
    <dbReference type="NCBI Taxonomy" id="2293254"/>
    <lineage>
        <taxon>Bacteria</taxon>
        <taxon>Pseudomonadati</taxon>
        <taxon>Pseudomonadota</taxon>
        <taxon>Gammaproteobacteria</taxon>
        <taxon>Lysobacterales</taxon>
        <taxon>Lysobacteraceae</taxon>
        <taxon>Lysobacter</taxon>
    </lineage>
</organism>
<dbReference type="RefSeq" id="WP_115857290.1">
    <property type="nucleotide sequence ID" value="NZ_QTSU01000001.1"/>
</dbReference>
<keyword evidence="3" id="KW-1185">Reference proteome</keyword>
<proteinExistence type="predicted"/>
<comment type="caution">
    <text evidence="2">The sequence shown here is derived from an EMBL/GenBank/DDBJ whole genome shotgun (WGS) entry which is preliminary data.</text>
</comment>
<dbReference type="CDD" id="cd07067">
    <property type="entry name" value="HP_PGM_like"/>
    <property type="match status" value="1"/>
</dbReference>
<dbReference type="EMBL" id="QTSU01000001">
    <property type="protein sequence ID" value="RDZ27847.1"/>
    <property type="molecule type" value="Genomic_DNA"/>
</dbReference>
<gene>
    <name evidence="2" type="ORF">DX914_01375</name>
</gene>
<dbReference type="OrthoDB" id="3296006at2"/>
<dbReference type="Gene3D" id="3.40.50.1240">
    <property type="entry name" value="Phosphoglycerate mutase-like"/>
    <property type="match status" value="1"/>
</dbReference>
<dbReference type="InterPro" id="IPR013078">
    <property type="entry name" value="His_Pase_superF_clade-1"/>
</dbReference>
<dbReference type="SUPFAM" id="SSF53254">
    <property type="entry name" value="Phosphoglycerate mutase-like"/>
    <property type="match status" value="1"/>
</dbReference>
<sequence length="167" mass="17841">MRFLLPALLCLSTACASAPTATAPVSEFVLVRHAEKGSDDPRDPHLSAAGQARAQRLASDLGKGKLVAVYSTDYRRTRETAQPSADGHRLALTIYNAQSPPTELAARLRSDHPQGSVLVVGHSNTVPQLAAALCGCEVAPMAEDEFDRRIGISFDAQGRATLSQTRY</sequence>